<name>A0A6A6F0S9_9PEZI</name>
<gene>
    <name evidence="1" type="ORF">CERZMDRAFT_92007</name>
</gene>
<organism evidence="1 2">
    <name type="scientific">Cercospora zeae-maydis SCOH1-5</name>
    <dbReference type="NCBI Taxonomy" id="717836"/>
    <lineage>
        <taxon>Eukaryota</taxon>
        <taxon>Fungi</taxon>
        <taxon>Dikarya</taxon>
        <taxon>Ascomycota</taxon>
        <taxon>Pezizomycotina</taxon>
        <taxon>Dothideomycetes</taxon>
        <taxon>Dothideomycetidae</taxon>
        <taxon>Mycosphaerellales</taxon>
        <taxon>Mycosphaerellaceae</taxon>
        <taxon>Cercospora</taxon>
    </lineage>
</organism>
<keyword evidence="2" id="KW-1185">Reference proteome</keyword>
<sequence length="51" mass="5397">MSGIADGTLNIIGQVDPTKILSCIVKSFLDTLTRPTPMLMEAVIHTGKAVV</sequence>
<accession>A0A6A6F0S9</accession>
<dbReference type="Proteomes" id="UP000799539">
    <property type="component" value="Unassembled WGS sequence"/>
</dbReference>
<proteinExistence type="predicted"/>
<dbReference type="AlphaFoldDB" id="A0A6A6F0S9"/>
<protein>
    <submittedName>
        <fullName evidence="1">Uncharacterized protein</fullName>
    </submittedName>
</protein>
<evidence type="ECO:0000313" key="2">
    <source>
        <dbReference type="Proteomes" id="UP000799539"/>
    </source>
</evidence>
<dbReference type="EMBL" id="ML992893">
    <property type="protein sequence ID" value="KAF2206141.1"/>
    <property type="molecule type" value="Genomic_DNA"/>
</dbReference>
<reference evidence="1" key="1">
    <citation type="journal article" date="2020" name="Stud. Mycol.">
        <title>101 Dothideomycetes genomes: a test case for predicting lifestyles and emergence of pathogens.</title>
        <authorList>
            <person name="Haridas S."/>
            <person name="Albert R."/>
            <person name="Binder M."/>
            <person name="Bloem J."/>
            <person name="Labutti K."/>
            <person name="Salamov A."/>
            <person name="Andreopoulos B."/>
            <person name="Baker S."/>
            <person name="Barry K."/>
            <person name="Bills G."/>
            <person name="Bluhm B."/>
            <person name="Cannon C."/>
            <person name="Castanera R."/>
            <person name="Culley D."/>
            <person name="Daum C."/>
            <person name="Ezra D."/>
            <person name="Gonzalez J."/>
            <person name="Henrissat B."/>
            <person name="Kuo A."/>
            <person name="Liang C."/>
            <person name="Lipzen A."/>
            <person name="Lutzoni F."/>
            <person name="Magnuson J."/>
            <person name="Mondo S."/>
            <person name="Nolan M."/>
            <person name="Ohm R."/>
            <person name="Pangilinan J."/>
            <person name="Park H.-J."/>
            <person name="Ramirez L."/>
            <person name="Alfaro M."/>
            <person name="Sun H."/>
            <person name="Tritt A."/>
            <person name="Yoshinaga Y."/>
            <person name="Zwiers L.-H."/>
            <person name="Turgeon B."/>
            <person name="Goodwin S."/>
            <person name="Spatafora J."/>
            <person name="Crous P."/>
            <person name="Grigoriev I."/>
        </authorList>
    </citation>
    <scope>NUCLEOTIDE SEQUENCE</scope>
    <source>
        <strain evidence="1">SCOH1-5</strain>
    </source>
</reference>
<evidence type="ECO:0000313" key="1">
    <source>
        <dbReference type="EMBL" id="KAF2206141.1"/>
    </source>
</evidence>